<dbReference type="PANTHER" id="PTHR24321:SF8">
    <property type="entry name" value="ESTRADIOL 17-BETA-DEHYDROGENASE 8-RELATED"/>
    <property type="match status" value="1"/>
</dbReference>
<dbReference type="PRINTS" id="PR00081">
    <property type="entry name" value="GDHRDH"/>
</dbReference>
<comment type="similarity">
    <text evidence="1">Belongs to the short-chain dehydrogenases/reductases (SDR) family.</text>
</comment>
<dbReference type="PANTHER" id="PTHR24321">
    <property type="entry name" value="DEHYDROGENASES, SHORT CHAIN"/>
    <property type="match status" value="1"/>
</dbReference>
<evidence type="ECO:0000313" key="3">
    <source>
        <dbReference type="EMBL" id="MBB3047213.1"/>
    </source>
</evidence>
<gene>
    <name evidence="3" type="ORF">FHR99_001449</name>
</gene>
<dbReference type="EMBL" id="JACHWY010000001">
    <property type="protein sequence ID" value="MBB3047213.1"/>
    <property type="molecule type" value="Genomic_DNA"/>
</dbReference>
<comment type="caution">
    <text evidence="3">The sequence shown here is derived from an EMBL/GenBank/DDBJ whole genome shotgun (WGS) entry which is preliminary data.</text>
</comment>
<dbReference type="InterPro" id="IPR002347">
    <property type="entry name" value="SDR_fam"/>
</dbReference>
<dbReference type="Pfam" id="PF13561">
    <property type="entry name" value="adh_short_C2"/>
    <property type="match status" value="1"/>
</dbReference>
<sequence length="273" mass="28583">MSDILGYAGQNVVITGAASGMGAAATELLLEAGATVFALDIGEIKAPVAEALRVNIMEKASIDAALAELPDEIFGLFNCAGVPHPPTPVYQTIMINFVGLRYLTESLLPRIKPGGGVISIASTAGMAWKSNLEVVQSFLELEDFDAAAEWLKAENSLGKADAYGFSKQCLIVYTLQRAGELAKQHKRINCISPSPTQSAFMDNLESAGIGRDVSGLFCPSNGEFASGADMGRALVAINSKLGGFISGCNIPVDYGYCAEVVLGQRDDLLGIAG</sequence>
<dbReference type="SUPFAM" id="SSF51735">
    <property type="entry name" value="NAD(P)-binding Rossmann-fold domains"/>
    <property type="match status" value="1"/>
</dbReference>
<dbReference type="InterPro" id="IPR036291">
    <property type="entry name" value="NAD(P)-bd_dom_sf"/>
</dbReference>
<proteinExistence type="inferred from homology"/>
<evidence type="ECO:0000313" key="4">
    <source>
        <dbReference type="Proteomes" id="UP000537130"/>
    </source>
</evidence>
<organism evidence="3 4">
    <name type="scientific">Litorivivens lipolytica</name>
    <dbReference type="NCBI Taxonomy" id="1524264"/>
    <lineage>
        <taxon>Bacteria</taxon>
        <taxon>Pseudomonadati</taxon>
        <taxon>Pseudomonadota</taxon>
        <taxon>Gammaproteobacteria</taxon>
        <taxon>Litorivivens</taxon>
    </lineage>
</organism>
<dbReference type="Pfam" id="PF00106">
    <property type="entry name" value="adh_short"/>
    <property type="match status" value="1"/>
</dbReference>
<dbReference type="Gene3D" id="3.40.50.720">
    <property type="entry name" value="NAD(P)-binding Rossmann-like Domain"/>
    <property type="match status" value="1"/>
</dbReference>
<evidence type="ECO:0000256" key="2">
    <source>
        <dbReference type="ARBA" id="ARBA00023002"/>
    </source>
</evidence>
<name>A0A7W4W4B3_9GAMM</name>
<dbReference type="Proteomes" id="UP000537130">
    <property type="component" value="Unassembled WGS sequence"/>
</dbReference>
<dbReference type="AlphaFoldDB" id="A0A7W4W4B3"/>
<protein>
    <submittedName>
        <fullName evidence="3">NAD(P)-dependent dehydrogenase (Short-subunit alcohol dehydrogenase family)</fullName>
    </submittedName>
</protein>
<keyword evidence="4" id="KW-1185">Reference proteome</keyword>
<accession>A0A7W4W4B3</accession>
<reference evidence="3 4" key="1">
    <citation type="submission" date="2020-08" db="EMBL/GenBank/DDBJ databases">
        <title>Genomic Encyclopedia of Type Strains, Phase III (KMG-III): the genomes of soil and plant-associated and newly described type strains.</title>
        <authorList>
            <person name="Whitman W."/>
        </authorList>
    </citation>
    <scope>NUCLEOTIDE SEQUENCE [LARGE SCALE GENOMIC DNA]</scope>
    <source>
        <strain evidence="3 4">CECT 8654</strain>
    </source>
</reference>
<evidence type="ECO:0000256" key="1">
    <source>
        <dbReference type="ARBA" id="ARBA00006484"/>
    </source>
</evidence>
<dbReference type="GO" id="GO:0016491">
    <property type="term" value="F:oxidoreductase activity"/>
    <property type="evidence" value="ECO:0007669"/>
    <property type="project" value="UniProtKB-KW"/>
</dbReference>
<dbReference type="RefSeq" id="WP_183409850.1">
    <property type="nucleotide sequence ID" value="NZ_JACHWY010000001.1"/>
</dbReference>
<keyword evidence="2" id="KW-0560">Oxidoreductase</keyword>